<accession>A0A837C5K7</accession>
<dbReference type="AlphaFoldDB" id="A0A837C5K7"/>
<dbReference type="Proteomes" id="UP000024900">
    <property type="component" value="Unassembled WGS sequence"/>
</dbReference>
<organism evidence="1 2">
    <name type="scientific">Bradyrhizobium diazoefficiens SEMIA 5080</name>
    <dbReference type="NCBI Taxonomy" id="754504"/>
    <lineage>
        <taxon>Bacteria</taxon>
        <taxon>Pseudomonadati</taxon>
        <taxon>Pseudomonadota</taxon>
        <taxon>Alphaproteobacteria</taxon>
        <taxon>Hyphomicrobiales</taxon>
        <taxon>Nitrobacteraceae</taxon>
        <taxon>Bradyrhizobium</taxon>
    </lineage>
</organism>
<evidence type="ECO:0000313" key="2">
    <source>
        <dbReference type="Proteomes" id="UP000024900"/>
    </source>
</evidence>
<sequence length="100" mass="11357">MVIALGYRYCRNHAACARGQQAREACRSRHRHAFSAKRNGGMTHDLSAPSLRAQRSNQTVTAGIVLDCFAALAKTHMRQWLSVTRPLDRIEALRRWPRLS</sequence>
<reference evidence="1 2" key="1">
    <citation type="journal article" date="2014" name="BMC Genomics">
        <title>Comparative genomics of Bradyrhizobium japonicum CPAC 15 and Bradyrhizobium diazoefficiens CPAC 7: elite model strains for understanding symbiotic performance with soybean.</title>
        <authorList>
            <person name="Siqueira A.F."/>
            <person name="Ormeno-Orrillo E."/>
            <person name="Souza R.C."/>
            <person name="Rodrigues E.P."/>
            <person name="Almeida L.G."/>
            <person name="Barcellos F.G."/>
            <person name="Batista J.S."/>
            <person name="Nakatami A.S."/>
            <person name="Martinez-Romero E."/>
            <person name="Vasconcelos A.T."/>
            <person name="Hungria M."/>
        </authorList>
    </citation>
    <scope>NUCLEOTIDE SEQUENCE [LARGE SCALE GENOMIC DNA]</scope>
    <source>
        <strain evidence="1 2">SEMIA 5080</strain>
    </source>
</reference>
<dbReference type="EMBL" id="ADOU02000007">
    <property type="protein sequence ID" value="KGJ64566.1"/>
    <property type="molecule type" value="Genomic_DNA"/>
</dbReference>
<proteinExistence type="predicted"/>
<protein>
    <submittedName>
        <fullName evidence="1">Uncharacterized protein</fullName>
    </submittedName>
</protein>
<comment type="caution">
    <text evidence="1">The sequence shown here is derived from an EMBL/GenBank/DDBJ whole genome shotgun (WGS) entry which is preliminary data.</text>
</comment>
<gene>
    <name evidence="1" type="ORF">BJA5080_07266</name>
</gene>
<evidence type="ECO:0000313" key="1">
    <source>
        <dbReference type="EMBL" id="KGJ64566.1"/>
    </source>
</evidence>
<name>A0A837C5K7_9BRAD</name>